<dbReference type="InterPro" id="IPR052595">
    <property type="entry name" value="LRRC69/RLP"/>
</dbReference>
<organism evidence="2 3">
    <name type="scientific">Panicum hallii var. hallii</name>
    <dbReference type="NCBI Taxonomy" id="1504633"/>
    <lineage>
        <taxon>Eukaryota</taxon>
        <taxon>Viridiplantae</taxon>
        <taxon>Streptophyta</taxon>
        <taxon>Embryophyta</taxon>
        <taxon>Tracheophyta</taxon>
        <taxon>Spermatophyta</taxon>
        <taxon>Magnoliopsida</taxon>
        <taxon>Liliopsida</taxon>
        <taxon>Poales</taxon>
        <taxon>Poaceae</taxon>
        <taxon>PACMAD clade</taxon>
        <taxon>Panicoideae</taxon>
        <taxon>Panicodae</taxon>
        <taxon>Paniceae</taxon>
        <taxon>Panicinae</taxon>
        <taxon>Panicum</taxon>
        <taxon>Panicum sect. Panicum</taxon>
    </lineage>
</organism>
<dbReference type="OrthoDB" id="676979at2759"/>
<feature type="signal peptide" evidence="1">
    <location>
        <begin position="1"/>
        <end position="26"/>
    </location>
</feature>
<evidence type="ECO:0000313" key="2">
    <source>
        <dbReference type="EMBL" id="PUZ57370.1"/>
    </source>
</evidence>
<keyword evidence="1" id="KW-0732">Signal</keyword>
<protein>
    <recommendedName>
        <fullName evidence="4">Leucine-rich repeat-containing N-terminal plant-type domain-containing protein</fullName>
    </recommendedName>
</protein>
<feature type="chain" id="PRO_5015563093" description="Leucine-rich repeat-containing N-terminal plant-type domain-containing protein" evidence="1">
    <location>
        <begin position="27"/>
        <end position="312"/>
    </location>
</feature>
<dbReference type="EMBL" id="CM009753">
    <property type="protein sequence ID" value="PUZ57370.1"/>
    <property type="molecule type" value="Genomic_DNA"/>
</dbReference>
<keyword evidence="3" id="KW-1185">Reference proteome</keyword>
<name>A0A2T7DP67_9POAL</name>
<dbReference type="InterPro" id="IPR001611">
    <property type="entry name" value="Leu-rich_rpt"/>
</dbReference>
<dbReference type="Gramene" id="PUZ57370">
    <property type="protein sequence ID" value="PUZ57370"/>
    <property type="gene ID" value="GQ55_5G425700"/>
</dbReference>
<accession>A0A2T7DP67</accession>
<dbReference type="FunFam" id="3.80.10.10:FF:002824">
    <property type="entry name" value="Predicted protein"/>
    <property type="match status" value="1"/>
</dbReference>
<dbReference type="STRING" id="1504633.A0A2T7DP67"/>
<gene>
    <name evidence="2" type="ORF">GQ55_5G425700</name>
</gene>
<evidence type="ECO:0000256" key="1">
    <source>
        <dbReference type="SAM" id="SignalP"/>
    </source>
</evidence>
<dbReference type="InterPro" id="IPR032675">
    <property type="entry name" value="LRR_dom_sf"/>
</dbReference>
<dbReference type="Proteomes" id="UP000244336">
    <property type="component" value="Chromosome 5"/>
</dbReference>
<dbReference type="AlphaFoldDB" id="A0A2T7DP67"/>
<dbReference type="Pfam" id="PF00560">
    <property type="entry name" value="LRR_1"/>
    <property type="match status" value="3"/>
</dbReference>
<sequence length="312" mass="34511">MARSAPASLVAVFLLVLALLLAIVAAQGPPLPPTNPSDAAALHAVFRQWRLEGDAAAEDPCGKGAWSRSFAVNASVDCDCFSGVACRITQLNVTGYRNITEIPPALFNLTELVSLDLSNNNLSGSVPREVGNLSKLETWHFNNNNLSGYFPHESSLLRNLKSLWMFDNYIEGPIPEFIQNLTNLTDLRLYGMKLQGPIPQNFSKLINLENLMLGDLEGNYTSFEFVENWANLSTLSLRKCGLTGQLLSPPRNLPKLKYLDLTSNNLSGSIKLLLQYKDSLNFIYVGNNSFSERLPPEIIQPSVPLNNIPFDW</sequence>
<dbReference type="PRINTS" id="PR00019">
    <property type="entry name" value="LEURICHRPT"/>
</dbReference>
<dbReference type="SUPFAM" id="SSF52058">
    <property type="entry name" value="L domain-like"/>
    <property type="match status" value="1"/>
</dbReference>
<dbReference type="Gene3D" id="3.80.10.10">
    <property type="entry name" value="Ribonuclease Inhibitor"/>
    <property type="match status" value="2"/>
</dbReference>
<proteinExistence type="predicted"/>
<reference evidence="2 3" key="1">
    <citation type="submission" date="2018-04" db="EMBL/GenBank/DDBJ databases">
        <title>WGS assembly of Panicum hallii var. hallii HAL2.</title>
        <authorList>
            <person name="Lovell J."/>
            <person name="Jenkins J."/>
            <person name="Lowry D."/>
            <person name="Mamidi S."/>
            <person name="Sreedasyam A."/>
            <person name="Weng X."/>
            <person name="Barry K."/>
            <person name="Bonette J."/>
            <person name="Campitelli B."/>
            <person name="Daum C."/>
            <person name="Gordon S."/>
            <person name="Gould B."/>
            <person name="Lipzen A."/>
            <person name="MacQueen A."/>
            <person name="Palacio-Mejia J."/>
            <person name="Plott C."/>
            <person name="Shakirov E."/>
            <person name="Shu S."/>
            <person name="Yoshinaga Y."/>
            <person name="Zane M."/>
            <person name="Rokhsar D."/>
            <person name="Grimwood J."/>
            <person name="Schmutz J."/>
            <person name="Juenger T."/>
        </authorList>
    </citation>
    <scope>NUCLEOTIDE SEQUENCE [LARGE SCALE GENOMIC DNA]</scope>
    <source>
        <strain evidence="3">cv. HAL2</strain>
    </source>
</reference>
<evidence type="ECO:0000313" key="3">
    <source>
        <dbReference type="Proteomes" id="UP000244336"/>
    </source>
</evidence>
<evidence type="ECO:0008006" key="4">
    <source>
        <dbReference type="Google" id="ProtNLM"/>
    </source>
</evidence>
<dbReference type="PANTHER" id="PTHR48057:SF29">
    <property type="entry name" value="OS02G0609900 PROTEIN"/>
    <property type="match status" value="1"/>
</dbReference>
<dbReference type="PANTHER" id="PTHR48057">
    <property type="entry name" value="LEUCINE-RICH REPEAT SERINE/THREONINE-PROTEIN KINASE 1"/>
    <property type="match status" value="1"/>
</dbReference>